<dbReference type="PATRIC" id="fig|907238.3.peg.1005"/>
<dbReference type="Proteomes" id="UP000009059">
    <property type="component" value="Chromosome"/>
</dbReference>
<protein>
    <submittedName>
        <fullName evidence="1">Cag island protein</fullName>
    </submittedName>
</protein>
<dbReference type="KEGG" id="hpn:HPIN_05035"/>
<evidence type="ECO:0000313" key="2">
    <source>
        <dbReference type="Proteomes" id="UP000009059"/>
    </source>
</evidence>
<reference evidence="2" key="1">
    <citation type="submission" date="2010-11" db="EMBL/GenBank/DDBJ databases">
        <title>Genome sequence of Helicobacter pylori strain India7.</title>
        <authorList>
            <person name="Kersulyte D."/>
            <person name="Mukhopadhyay A."/>
            <person name="Choudhury A."/>
            <person name="Nair G.B."/>
            <person name="Berg D.E."/>
        </authorList>
    </citation>
    <scope>NUCLEOTIDE SEQUENCE [LARGE SCALE GENOMIC DNA]</scope>
    <source>
        <strain evidence="2">India7</strain>
    </source>
</reference>
<dbReference type="EMBL" id="CP002331">
    <property type="protein sequence ID" value="ADU80217.1"/>
    <property type="molecule type" value="Genomic_DNA"/>
</dbReference>
<organism evidence="1 2">
    <name type="scientific">Helicobacter pylori (strain India7)</name>
    <dbReference type="NCBI Taxonomy" id="907238"/>
    <lineage>
        <taxon>Bacteria</taxon>
        <taxon>Pseudomonadati</taxon>
        <taxon>Campylobacterota</taxon>
        <taxon>Epsilonproteobacteria</taxon>
        <taxon>Campylobacterales</taxon>
        <taxon>Helicobacteraceae</taxon>
        <taxon>Helicobacter</taxon>
    </lineage>
</organism>
<sequence length="110" mass="12896">MSNNYNELKSCLAENIKDPKILDPLLQKIQKFEQEANTNSRNFNHLSSIRFANNDNDFRNYALLVSEQKTKNNSKLTEKEMEVMDVALMKILDFWNVYKKGHLVFDPTIP</sequence>
<dbReference type="AlphaFoldDB" id="E8QGV5"/>
<accession>E8QGV5</accession>
<gene>
    <name evidence="1" type="ordered locus">HPIN_05035</name>
</gene>
<name>E8QGV5_HELP7</name>
<proteinExistence type="predicted"/>
<evidence type="ECO:0000313" key="1">
    <source>
        <dbReference type="EMBL" id="ADU80217.1"/>
    </source>
</evidence>
<dbReference type="HOGENOM" id="CLU_2167465_0_0_7"/>